<dbReference type="Proteomes" id="UP001168528">
    <property type="component" value="Unassembled WGS sequence"/>
</dbReference>
<evidence type="ECO:0000313" key="9">
    <source>
        <dbReference type="Proteomes" id="UP001168528"/>
    </source>
</evidence>
<dbReference type="CDD" id="cd08977">
    <property type="entry name" value="SusD"/>
    <property type="match status" value="1"/>
</dbReference>
<dbReference type="InterPro" id="IPR011990">
    <property type="entry name" value="TPR-like_helical_dom_sf"/>
</dbReference>
<keyword evidence="3" id="KW-0732">Signal</keyword>
<evidence type="ECO:0000256" key="3">
    <source>
        <dbReference type="ARBA" id="ARBA00022729"/>
    </source>
</evidence>
<dbReference type="InterPro" id="IPR033985">
    <property type="entry name" value="SusD-like_N"/>
</dbReference>
<evidence type="ECO:0000256" key="5">
    <source>
        <dbReference type="ARBA" id="ARBA00023237"/>
    </source>
</evidence>
<sequence>MKTIKYTLFISLLLLGTACKDFLEEDARSLVPTESYYNNVTEASRALFGVYSSLTPVYSSLGLPLASDMAADVFTEGAGGGGSTLTFMDRHTFDASLGILADQYQVHYQLINNANSLLAQLEGRNLGNDAQQNSITGEALFLRALAYFNLVQVFGDVPLRTSPATSTQGLSVPRSSAEEVYAQIIADLEAAAGLLPEEGLAPGRAGRLAAYTLLAKVHLSRQDYLKASQALQPVLGKRRLYGTYIDNFKVANENNKVESIFEVQYGLRPVNSDLIQFMTPNEVTGHGFVYGVFRVEPGQIAAYADNDPRKSTIFWNQVNNRNFDGYYVRKYNDALLPGVQATDAGQVNFPVLRYADVLLMQAEIINGLNGGPTTEAYQALNAVRRRAYGQPVDQPSAFDEVPGLGQAEFLEAVLSERRREFVGEGQRWFDLKRNNLLYIVLADKGFVKGKHEVWPIPQAAIDAEKSLTQNNGY</sequence>
<dbReference type="Pfam" id="PF14322">
    <property type="entry name" value="SusD-like_3"/>
    <property type="match status" value="1"/>
</dbReference>
<evidence type="ECO:0000256" key="2">
    <source>
        <dbReference type="ARBA" id="ARBA00006275"/>
    </source>
</evidence>
<evidence type="ECO:0000313" key="8">
    <source>
        <dbReference type="EMBL" id="MDO1451194.1"/>
    </source>
</evidence>
<organism evidence="8 9">
    <name type="scientific">Rhodocytophaga aerolata</name>
    <dbReference type="NCBI Taxonomy" id="455078"/>
    <lineage>
        <taxon>Bacteria</taxon>
        <taxon>Pseudomonadati</taxon>
        <taxon>Bacteroidota</taxon>
        <taxon>Cytophagia</taxon>
        <taxon>Cytophagales</taxon>
        <taxon>Rhodocytophagaceae</taxon>
        <taxon>Rhodocytophaga</taxon>
    </lineage>
</organism>
<keyword evidence="4" id="KW-0472">Membrane</keyword>
<comment type="subcellular location">
    <subcellularLocation>
        <location evidence="1">Cell outer membrane</location>
    </subcellularLocation>
</comment>
<dbReference type="PROSITE" id="PS51257">
    <property type="entry name" value="PROKAR_LIPOPROTEIN"/>
    <property type="match status" value="1"/>
</dbReference>
<dbReference type="Gene3D" id="1.25.40.390">
    <property type="match status" value="1"/>
</dbReference>
<accession>A0ABT8RIK6</accession>
<dbReference type="Pfam" id="PF07980">
    <property type="entry name" value="SusD_RagB"/>
    <property type="match status" value="1"/>
</dbReference>
<feature type="domain" description="SusD-like N-terminal" evidence="7">
    <location>
        <begin position="102"/>
        <end position="219"/>
    </location>
</feature>
<comment type="similarity">
    <text evidence="2">Belongs to the SusD family.</text>
</comment>
<evidence type="ECO:0000259" key="6">
    <source>
        <dbReference type="Pfam" id="PF07980"/>
    </source>
</evidence>
<name>A0ABT8RIK6_9BACT</name>
<keyword evidence="5" id="KW-0998">Cell outer membrane</keyword>
<dbReference type="InterPro" id="IPR012944">
    <property type="entry name" value="SusD_RagB_dom"/>
</dbReference>
<evidence type="ECO:0000256" key="4">
    <source>
        <dbReference type="ARBA" id="ARBA00023136"/>
    </source>
</evidence>
<comment type="caution">
    <text evidence="8">The sequence shown here is derived from an EMBL/GenBank/DDBJ whole genome shotgun (WGS) entry which is preliminary data.</text>
</comment>
<evidence type="ECO:0000256" key="1">
    <source>
        <dbReference type="ARBA" id="ARBA00004442"/>
    </source>
</evidence>
<dbReference type="EMBL" id="JAUKPO010000046">
    <property type="protein sequence ID" value="MDO1451194.1"/>
    <property type="molecule type" value="Genomic_DNA"/>
</dbReference>
<feature type="domain" description="RagB/SusD" evidence="6">
    <location>
        <begin position="317"/>
        <end position="473"/>
    </location>
</feature>
<keyword evidence="9" id="KW-1185">Reference proteome</keyword>
<protein>
    <submittedName>
        <fullName evidence="8">RagB/SusD family nutrient uptake outer membrane protein</fullName>
    </submittedName>
</protein>
<evidence type="ECO:0000259" key="7">
    <source>
        <dbReference type="Pfam" id="PF14322"/>
    </source>
</evidence>
<reference evidence="8" key="1">
    <citation type="submission" date="2023-07" db="EMBL/GenBank/DDBJ databases">
        <title>The genome sequence of Rhodocytophaga aerolata KACC 12507.</title>
        <authorList>
            <person name="Zhang X."/>
        </authorList>
    </citation>
    <scope>NUCLEOTIDE SEQUENCE</scope>
    <source>
        <strain evidence="8">KACC 12507</strain>
    </source>
</reference>
<dbReference type="RefSeq" id="WP_302041993.1">
    <property type="nucleotide sequence ID" value="NZ_JAUKPO010000046.1"/>
</dbReference>
<dbReference type="SUPFAM" id="SSF48452">
    <property type="entry name" value="TPR-like"/>
    <property type="match status" value="1"/>
</dbReference>
<proteinExistence type="inferred from homology"/>
<gene>
    <name evidence="8" type="ORF">Q0590_33275</name>
</gene>